<name>A0A644VTT5_9ZZZZ</name>
<protein>
    <submittedName>
        <fullName evidence="2">Uncharacterized protein</fullName>
    </submittedName>
</protein>
<gene>
    <name evidence="2" type="ORF">SDC9_40785</name>
</gene>
<sequence>MFTPLARRTLAGFRAGQSHEHGASWGVLHVTDQPVSPGAVAGRQVVAADRLGLSAKADRQFGCVVPGHQAASRSPMRSTGQRSKSFPRIAGPLASTGTNMRSFQEMISWNSP</sequence>
<evidence type="ECO:0000256" key="1">
    <source>
        <dbReference type="SAM" id="MobiDB-lite"/>
    </source>
</evidence>
<organism evidence="2">
    <name type="scientific">bioreactor metagenome</name>
    <dbReference type="NCBI Taxonomy" id="1076179"/>
    <lineage>
        <taxon>unclassified sequences</taxon>
        <taxon>metagenomes</taxon>
        <taxon>ecological metagenomes</taxon>
    </lineage>
</organism>
<comment type="caution">
    <text evidence="2">The sequence shown here is derived from an EMBL/GenBank/DDBJ whole genome shotgun (WGS) entry which is preliminary data.</text>
</comment>
<feature type="compositionally biased region" description="Polar residues" evidence="1">
    <location>
        <begin position="71"/>
        <end position="84"/>
    </location>
</feature>
<proteinExistence type="predicted"/>
<reference evidence="2" key="1">
    <citation type="submission" date="2019-08" db="EMBL/GenBank/DDBJ databases">
        <authorList>
            <person name="Kucharzyk K."/>
            <person name="Murdoch R.W."/>
            <person name="Higgins S."/>
            <person name="Loffler F."/>
        </authorList>
    </citation>
    <scope>NUCLEOTIDE SEQUENCE</scope>
</reference>
<dbReference type="AlphaFoldDB" id="A0A644VTT5"/>
<accession>A0A644VTT5</accession>
<dbReference type="EMBL" id="VSSQ01000435">
    <property type="protein sequence ID" value="MPL94630.1"/>
    <property type="molecule type" value="Genomic_DNA"/>
</dbReference>
<evidence type="ECO:0000313" key="2">
    <source>
        <dbReference type="EMBL" id="MPL94630.1"/>
    </source>
</evidence>
<feature type="region of interest" description="Disordered" evidence="1">
    <location>
        <begin position="66"/>
        <end position="97"/>
    </location>
</feature>